<proteinExistence type="inferred from homology"/>
<evidence type="ECO:0000256" key="4">
    <source>
        <dbReference type="ARBA" id="ARBA00023004"/>
    </source>
</evidence>
<evidence type="ECO:0000256" key="1">
    <source>
        <dbReference type="ARBA" id="ARBA00001971"/>
    </source>
</evidence>
<protein>
    <submittedName>
        <fullName evidence="8">Cytochrome P450 monooxygenase</fullName>
    </submittedName>
</protein>
<organism evidence="8 9">
    <name type="scientific">Pseudocercospora fuligena</name>
    <dbReference type="NCBI Taxonomy" id="685502"/>
    <lineage>
        <taxon>Eukaryota</taxon>
        <taxon>Fungi</taxon>
        <taxon>Dikarya</taxon>
        <taxon>Ascomycota</taxon>
        <taxon>Pezizomycotina</taxon>
        <taxon>Dothideomycetes</taxon>
        <taxon>Dothideomycetidae</taxon>
        <taxon>Mycosphaerellales</taxon>
        <taxon>Mycosphaerellaceae</taxon>
        <taxon>Pseudocercospora</taxon>
    </lineage>
</organism>
<sequence>MNHPYLTAFVTIWLIHLLRNRYGGGLSSIPGPFLATLTDFWLLVDVARGNSHKRLLQLHKHHNSRFIRIGPRKISVSDPNIVPKIYGFDPVLEKSDFVHIFRTPCNGKFVPSLFNTTDEAYHTRIKKPFANAYSMSTLIEFEEKVDKTTRLFEECLDRFVESGRSFDLPWWLQAYAFDVLGEICFSKKLGFLDAGKDVMGIIEDVKRKLWTGIILVQVRTVGKTIIGLAARLAPTHQIVKFCLRCLDERKASVEELNEVSATKKDFLSRCFDAQIKNPDVVTDDIIRAVTPSKKSSDRCQQIIYHLMLNPPCLSALRAEVDKAELSNPVNWKEAKAMPYLQACIKEGLRIHPVVAVPLERVVPKGGLTLSRTYFPAGTIIGCSPYLVARNEKLFPDPDAFRPERWLEASDQDLMVMERSSLAWGSGKRICIGKNVAMLEMSKLIPQLLRLYDFKLAGGDDRTSAAKSWFTWIKDFDVLVSSRR</sequence>
<feature type="signal peptide" evidence="7">
    <location>
        <begin position="1"/>
        <end position="25"/>
    </location>
</feature>
<gene>
    <name evidence="8" type="ORF">HII31_06891</name>
</gene>
<dbReference type="GO" id="GO:0020037">
    <property type="term" value="F:heme binding"/>
    <property type="evidence" value="ECO:0007669"/>
    <property type="project" value="InterPro"/>
</dbReference>
<dbReference type="InterPro" id="IPR017972">
    <property type="entry name" value="Cyt_P450_CS"/>
</dbReference>
<dbReference type="InterPro" id="IPR002401">
    <property type="entry name" value="Cyt_P450_E_grp-I"/>
</dbReference>
<dbReference type="GO" id="GO:0005506">
    <property type="term" value="F:iron ion binding"/>
    <property type="evidence" value="ECO:0007669"/>
    <property type="project" value="InterPro"/>
</dbReference>
<comment type="similarity">
    <text evidence="2 6">Belongs to the cytochrome P450 family.</text>
</comment>
<dbReference type="Proteomes" id="UP000660729">
    <property type="component" value="Unassembled WGS sequence"/>
</dbReference>
<keyword evidence="6 8" id="KW-0503">Monooxygenase</keyword>
<dbReference type="OrthoDB" id="3934656at2759"/>
<dbReference type="PROSITE" id="PS00086">
    <property type="entry name" value="CYTOCHROME_P450"/>
    <property type="match status" value="1"/>
</dbReference>
<dbReference type="PANTHER" id="PTHR24305">
    <property type="entry name" value="CYTOCHROME P450"/>
    <property type="match status" value="1"/>
</dbReference>
<keyword evidence="3 5" id="KW-0479">Metal-binding</keyword>
<keyword evidence="6" id="KW-0560">Oxidoreductase</keyword>
<evidence type="ECO:0000256" key="3">
    <source>
        <dbReference type="ARBA" id="ARBA00022723"/>
    </source>
</evidence>
<dbReference type="SUPFAM" id="SSF48264">
    <property type="entry name" value="Cytochrome P450"/>
    <property type="match status" value="1"/>
</dbReference>
<dbReference type="GO" id="GO:0016705">
    <property type="term" value="F:oxidoreductase activity, acting on paired donors, with incorporation or reduction of molecular oxygen"/>
    <property type="evidence" value="ECO:0007669"/>
    <property type="project" value="InterPro"/>
</dbReference>
<keyword evidence="4 5" id="KW-0408">Iron</keyword>
<dbReference type="Gene3D" id="1.10.630.10">
    <property type="entry name" value="Cytochrome P450"/>
    <property type="match status" value="1"/>
</dbReference>
<evidence type="ECO:0000256" key="7">
    <source>
        <dbReference type="SAM" id="SignalP"/>
    </source>
</evidence>
<evidence type="ECO:0000256" key="2">
    <source>
        <dbReference type="ARBA" id="ARBA00010617"/>
    </source>
</evidence>
<reference evidence="8" key="1">
    <citation type="submission" date="2020-04" db="EMBL/GenBank/DDBJ databases">
        <title>Draft genome resource of the tomato pathogen Pseudocercospora fuligena.</title>
        <authorList>
            <person name="Zaccaron A."/>
        </authorList>
    </citation>
    <scope>NUCLEOTIDE SEQUENCE</scope>
    <source>
        <strain evidence="8">PF001</strain>
    </source>
</reference>
<dbReference type="GO" id="GO:0004497">
    <property type="term" value="F:monooxygenase activity"/>
    <property type="evidence" value="ECO:0007669"/>
    <property type="project" value="UniProtKB-KW"/>
</dbReference>
<evidence type="ECO:0000256" key="6">
    <source>
        <dbReference type="RuleBase" id="RU000461"/>
    </source>
</evidence>
<comment type="cofactor">
    <cofactor evidence="1 5">
        <name>heme</name>
        <dbReference type="ChEBI" id="CHEBI:30413"/>
    </cofactor>
</comment>
<dbReference type="Pfam" id="PF00067">
    <property type="entry name" value="p450"/>
    <property type="match status" value="1"/>
</dbReference>
<keyword evidence="9" id="KW-1185">Reference proteome</keyword>
<comment type="caution">
    <text evidence="8">The sequence shown here is derived from an EMBL/GenBank/DDBJ whole genome shotgun (WGS) entry which is preliminary data.</text>
</comment>
<name>A0A8H6RIU8_9PEZI</name>
<evidence type="ECO:0000313" key="9">
    <source>
        <dbReference type="Proteomes" id="UP000660729"/>
    </source>
</evidence>
<dbReference type="InterPro" id="IPR036396">
    <property type="entry name" value="Cyt_P450_sf"/>
</dbReference>
<evidence type="ECO:0000313" key="8">
    <source>
        <dbReference type="EMBL" id="KAF7191846.1"/>
    </source>
</evidence>
<keyword evidence="7" id="KW-0732">Signal</keyword>
<dbReference type="PANTHER" id="PTHR24305:SF232">
    <property type="entry name" value="P450, PUTATIVE (EUROFUNG)-RELATED"/>
    <property type="match status" value="1"/>
</dbReference>
<dbReference type="InterPro" id="IPR050121">
    <property type="entry name" value="Cytochrome_P450_monoxygenase"/>
</dbReference>
<dbReference type="PRINTS" id="PR00463">
    <property type="entry name" value="EP450I"/>
</dbReference>
<evidence type="ECO:0000256" key="5">
    <source>
        <dbReference type="PIRSR" id="PIRSR602401-1"/>
    </source>
</evidence>
<dbReference type="AlphaFoldDB" id="A0A8H6RIU8"/>
<dbReference type="EMBL" id="JABCIY010000155">
    <property type="protein sequence ID" value="KAF7191846.1"/>
    <property type="molecule type" value="Genomic_DNA"/>
</dbReference>
<feature type="chain" id="PRO_5034411846" evidence="7">
    <location>
        <begin position="26"/>
        <end position="483"/>
    </location>
</feature>
<dbReference type="CDD" id="cd11060">
    <property type="entry name" value="CYP57A1-like"/>
    <property type="match status" value="1"/>
</dbReference>
<dbReference type="InterPro" id="IPR001128">
    <property type="entry name" value="Cyt_P450"/>
</dbReference>
<dbReference type="PRINTS" id="PR00385">
    <property type="entry name" value="P450"/>
</dbReference>
<accession>A0A8H6RIU8</accession>
<keyword evidence="5 6" id="KW-0349">Heme</keyword>
<feature type="binding site" description="axial binding residue" evidence="5">
    <location>
        <position position="430"/>
    </location>
    <ligand>
        <name>heme</name>
        <dbReference type="ChEBI" id="CHEBI:30413"/>
    </ligand>
    <ligandPart>
        <name>Fe</name>
        <dbReference type="ChEBI" id="CHEBI:18248"/>
    </ligandPart>
</feature>